<evidence type="ECO:0000256" key="4">
    <source>
        <dbReference type="ARBA" id="ARBA00022801"/>
    </source>
</evidence>
<dbReference type="Proteomes" id="UP001355298">
    <property type="component" value="Unassembled WGS sequence"/>
</dbReference>
<keyword evidence="3" id="KW-0227">DNA damage</keyword>
<keyword evidence="5" id="KW-0190">Covalent protein-DNA linkage</keyword>
<evidence type="ECO:0000256" key="7">
    <source>
        <dbReference type="ARBA" id="ARBA00023239"/>
    </source>
</evidence>
<organism evidence="9 10">
    <name type="scientific">Flagellimonas halotolerans</name>
    <dbReference type="NCBI Taxonomy" id="3112164"/>
    <lineage>
        <taxon>Bacteria</taxon>
        <taxon>Pseudomonadati</taxon>
        <taxon>Bacteroidota</taxon>
        <taxon>Flavobacteriia</taxon>
        <taxon>Flavobacteriales</taxon>
        <taxon>Flavobacteriaceae</taxon>
        <taxon>Flagellimonas</taxon>
    </lineage>
</organism>
<dbReference type="PANTHER" id="PTHR13604">
    <property type="entry name" value="DC12-RELATED"/>
    <property type="match status" value="1"/>
</dbReference>
<dbReference type="PANTHER" id="PTHR13604:SF0">
    <property type="entry name" value="ABASIC SITE PROCESSING PROTEIN HMCES"/>
    <property type="match status" value="1"/>
</dbReference>
<keyword evidence="2 8" id="KW-0645">Protease</keyword>
<sequence>MIYKLSNEAGREEIEKEFGIPFRYPNLYLPNPIINGFHETNLSVVTMENPNKILFAIWGLMPQDFKEDWQIFQDKTNTLNVQMDELQSIGWMQESYKKRRCLIIATGFYTHLLENGNTCSYYIYRATEKPFFLAGTYNRLNDGFLCAALTVGKTDPFVSSYHNISNRAPVILPKEQASDWLSTDSDAKRLEEIIQNPKKVKLKAKRLSNEFFLKNLSSNTQLGPLFVGLQH</sequence>
<evidence type="ECO:0000313" key="10">
    <source>
        <dbReference type="Proteomes" id="UP001355298"/>
    </source>
</evidence>
<proteinExistence type="inferred from homology"/>
<dbReference type="Gene3D" id="3.90.1680.10">
    <property type="entry name" value="SOS response associated peptidase-like"/>
    <property type="match status" value="1"/>
</dbReference>
<evidence type="ECO:0000313" key="9">
    <source>
        <dbReference type="EMBL" id="MEC4264699.1"/>
    </source>
</evidence>
<evidence type="ECO:0000256" key="1">
    <source>
        <dbReference type="ARBA" id="ARBA00008136"/>
    </source>
</evidence>
<dbReference type="InterPro" id="IPR036590">
    <property type="entry name" value="SRAP-like"/>
</dbReference>
<accession>A0ABU6INS9</accession>
<dbReference type="SUPFAM" id="SSF143081">
    <property type="entry name" value="BB1717-like"/>
    <property type="match status" value="1"/>
</dbReference>
<comment type="caution">
    <text evidence="9">The sequence shown here is derived from an EMBL/GenBank/DDBJ whole genome shotgun (WGS) entry which is preliminary data.</text>
</comment>
<dbReference type="RefSeq" id="WP_326277599.1">
    <property type="nucleotide sequence ID" value="NZ_JAYKYV010000003.1"/>
</dbReference>
<dbReference type="EC" id="3.4.-.-" evidence="8"/>
<keyword evidence="7" id="KW-0456">Lyase</keyword>
<evidence type="ECO:0000256" key="2">
    <source>
        <dbReference type="ARBA" id="ARBA00022670"/>
    </source>
</evidence>
<comment type="similarity">
    <text evidence="1 8">Belongs to the SOS response-associated peptidase family.</text>
</comment>
<evidence type="ECO:0000256" key="6">
    <source>
        <dbReference type="ARBA" id="ARBA00023125"/>
    </source>
</evidence>
<keyword evidence="6" id="KW-0238">DNA-binding</keyword>
<evidence type="ECO:0000256" key="3">
    <source>
        <dbReference type="ARBA" id="ARBA00022763"/>
    </source>
</evidence>
<name>A0ABU6INS9_9FLAO</name>
<dbReference type="InterPro" id="IPR003738">
    <property type="entry name" value="SRAP"/>
</dbReference>
<gene>
    <name evidence="9" type="ORF">VOP03_05010</name>
</gene>
<keyword evidence="10" id="KW-1185">Reference proteome</keyword>
<dbReference type="Pfam" id="PF02586">
    <property type="entry name" value="SRAP"/>
    <property type="match status" value="1"/>
</dbReference>
<dbReference type="EMBL" id="JAYMGW010000003">
    <property type="protein sequence ID" value="MEC4264699.1"/>
    <property type="molecule type" value="Genomic_DNA"/>
</dbReference>
<evidence type="ECO:0000256" key="8">
    <source>
        <dbReference type="RuleBase" id="RU364100"/>
    </source>
</evidence>
<evidence type="ECO:0000256" key="5">
    <source>
        <dbReference type="ARBA" id="ARBA00023124"/>
    </source>
</evidence>
<protein>
    <recommendedName>
        <fullName evidence="8">Abasic site processing protein</fullName>
        <ecNumber evidence="8">3.4.-.-</ecNumber>
    </recommendedName>
</protein>
<reference evidence="9 10" key="1">
    <citation type="submission" date="2024-01" db="EMBL/GenBank/DDBJ databases">
        <title>The strains designed SYSU M86414 and SYSU M84420 isolated from the marine sediment in San Sha City (Hainan Province, China).</title>
        <authorList>
            <person name="Guo D."/>
        </authorList>
    </citation>
    <scope>NUCLEOTIDE SEQUENCE [LARGE SCALE GENOMIC DNA]</scope>
    <source>
        <strain evidence="9 10">SYSU M84420</strain>
    </source>
</reference>
<keyword evidence="4 8" id="KW-0378">Hydrolase</keyword>